<keyword evidence="3" id="KW-0540">Nuclease</keyword>
<evidence type="ECO:0000256" key="5">
    <source>
        <dbReference type="ARBA" id="ARBA00022801"/>
    </source>
</evidence>
<evidence type="ECO:0000313" key="7">
    <source>
        <dbReference type="Proteomes" id="UP001065682"/>
    </source>
</evidence>
<name>A0A9E4ZJ79_9EURY</name>
<dbReference type="GO" id="GO:0000166">
    <property type="term" value="F:nucleotide binding"/>
    <property type="evidence" value="ECO:0007669"/>
    <property type="project" value="UniProtKB-KW"/>
</dbReference>
<dbReference type="GO" id="GO:0004540">
    <property type="term" value="F:RNA nuclease activity"/>
    <property type="evidence" value="ECO:0007669"/>
    <property type="project" value="InterPro"/>
</dbReference>
<reference evidence="6" key="1">
    <citation type="submission" date="2019-06" db="EMBL/GenBank/DDBJ databases">
        <title>Methanoculleus strain from Tamsui River, Taipei, Taiwan.</title>
        <authorList>
            <person name="You Y.-T."/>
            <person name="Chen S.-C."/>
            <person name="Lai S.-J."/>
            <person name="Lee Y.-C."/>
            <person name="Lai M.-C."/>
        </authorList>
    </citation>
    <scope>NUCLEOTIDE SEQUENCE</scope>
    <source>
        <strain evidence="6">Afa-1</strain>
    </source>
</reference>
<keyword evidence="4" id="KW-0547">Nucleotide-binding</keyword>
<dbReference type="RefSeq" id="WP_261596487.1">
    <property type="nucleotide sequence ID" value="NZ_VHLL01000001.1"/>
</dbReference>
<dbReference type="GO" id="GO:0110001">
    <property type="term" value="C:toxin-antitoxin complex"/>
    <property type="evidence" value="ECO:0007669"/>
    <property type="project" value="InterPro"/>
</dbReference>
<dbReference type="PANTHER" id="PTHR34139">
    <property type="entry name" value="UPF0331 PROTEIN MJ0127"/>
    <property type="match status" value="1"/>
</dbReference>
<evidence type="ECO:0000313" key="6">
    <source>
        <dbReference type="EMBL" id="MCT8336439.1"/>
    </source>
</evidence>
<accession>A0A9E4ZJ79</accession>
<evidence type="ECO:0000256" key="4">
    <source>
        <dbReference type="ARBA" id="ARBA00022741"/>
    </source>
</evidence>
<organism evidence="6 7">
    <name type="scientific">Methanoculleus formosensis</name>
    <dbReference type="NCBI Taxonomy" id="2590886"/>
    <lineage>
        <taxon>Archaea</taxon>
        <taxon>Methanobacteriati</taxon>
        <taxon>Methanobacteriota</taxon>
        <taxon>Stenosarchaea group</taxon>
        <taxon>Methanomicrobia</taxon>
        <taxon>Methanomicrobiales</taxon>
        <taxon>Methanomicrobiaceae</taxon>
        <taxon>Methanoculleus</taxon>
    </lineage>
</organism>
<dbReference type="AlphaFoldDB" id="A0A9E4ZJ79"/>
<comment type="caution">
    <text evidence="6">The sequence shown here is derived from an EMBL/GenBank/DDBJ whole genome shotgun (WGS) entry which is preliminary data.</text>
</comment>
<dbReference type="Proteomes" id="UP001065682">
    <property type="component" value="Unassembled WGS sequence"/>
</dbReference>
<gene>
    <name evidence="6" type="ORF">FKB36_02750</name>
</gene>
<dbReference type="Pfam" id="PF01934">
    <property type="entry name" value="HepT-like"/>
    <property type="match status" value="1"/>
</dbReference>
<sequence length="113" mass="13038">MSDDCLYLIHILESIERIEDYTREGRDVFMNSPMAQDAVIRNFEIIGEAVKQIPEFLKKKCPDVPWRRIAGLWDVLIHQYMSVDLEAVWAIVGDDLPGFKQAVTEILAGMQDR</sequence>
<dbReference type="PANTHER" id="PTHR34139:SF1">
    <property type="entry name" value="RNASE MJ1380-RELATED"/>
    <property type="match status" value="1"/>
</dbReference>
<evidence type="ECO:0000256" key="3">
    <source>
        <dbReference type="ARBA" id="ARBA00022722"/>
    </source>
</evidence>
<evidence type="ECO:0000256" key="1">
    <source>
        <dbReference type="ARBA" id="ARBA00022553"/>
    </source>
</evidence>
<evidence type="ECO:0000256" key="2">
    <source>
        <dbReference type="ARBA" id="ARBA00022649"/>
    </source>
</evidence>
<keyword evidence="2" id="KW-1277">Toxin-antitoxin system</keyword>
<dbReference type="InterPro" id="IPR008201">
    <property type="entry name" value="HepT-like"/>
</dbReference>
<proteinExistence type="predicted"/>
<keyword evidence="5" id="KW-0378">Hydrolase</keyword>
<dbReference type="InterPro" id="IPR051813">
    <property type="entry name" value="HepT_RNase_toxin"/>
</dbReference>
<keyword evidence="1" id="KW-0597">Phosphoprotein</keyword>
<keyword evidence="7" id="KW-1185">Reference proteome</keyword>
<protein>
    <submittedName>
        <fullName evidence="6">DUF86 domain-containing protein</fullName>
    </submittedName>
</protein>
<dbReference type="GO" id="GO:0016787">
    <property type="term" value="F:hydrolase activity"/>
    <property type="evidence" value="ECO:0007669"/>
    <property type="project" value="UniProtKB-KW"/>
</dbReference>
<dbReference type="EMBL" id="VHLL01000001">
    <property type="protein sequence ID" value="MCT8336439.1"/>
    <property type="molecule type" value="Genomic_DNA"/>
</dbReference>